<dbReference type="PANTHER" id="PTHR23513:SF6">
    <property type="entry name" value="MAJOR FACILITATOR SUPERFAMILY ASSOCIATED DOMAIN-CONTAINING PROTEIN"/>
    <property type="match status" value="1"/>
</dbReference>
<dbReference type="InterPro" id="IPR011701">
    <property type="entry name" value="MFS"/>
</dbReference>
<keyword evidence="2" id="KW-1003">Cell membrane</keyword>
<sequence length="428" mass="44349">MARRGLGAAFWKLWSAGAVSNLGQGASAVAFPWLATTLTTNAFLVALTGVAIRLPWLLFSLPAGALADRLDRRHLMLSMSAARALIVGTVALLVALDTMSLPLLCGCALALGFAEVLFDNTSQVLLPSVVSRDRLAAANGRLMATQMVSDEFLAPPLGGALIGLSLAAPFAFDATTAAVSVLLLLLLRGRFRARVEPTAGANGQAAPRRSMRAEIAEGVRWLWGHAVLRRLAISLAVINGATAGAMAVHVLYAQEVLGLGPLGFALLSSAAGVGGLLGGVLAGGVTRRIGPGRSLLVLLAIEVTAYGTAAFASNAYLVGAAMGATGFGAVLWNVTTVSLRQTIIPDRLLGRVNSVYRLLGWGSMPLGMAAGGGLVTLVEAEWSREAGLRAPYLAVTLIVAALAVYVRRHLHERALREALAGTEPAGDR</sequence>
<evidence type="ECO:0000256" key="6">
    <source>
        <dbReference type="SAM" id="Phobius"/>
    </source>
</evidence>
<feature type="transmembrane region" description="Helical" evidence="6">
    <location>
        <begin position="318"/>
        <end position="337"/>
    </location>
</feature>
<evidence type="ECO:0000256" key="1">
    <source>
        <dbReference type="ARBA" id="ARBA00004651"/>
    </source>
</evidence>
<comment type="subcellular location">
    <subcellularLocation>
        <location evidence="1">Cell membrane</location>
        <topology evidence="1">Multi-pass membrane protein</topology>
    </subcellularLocation>
</comment>
<comment type="caution">
    <text evidence="8">The sequence shown here is derived from an EMBL/GenBank/DDBJ whole genome shotgun (WGS) entry which is preliminary data.</text>
</comment>
<feature type="transmembrane region" description="Helical" evidence="6">
    <location>
        <begin position="264"/>
        <end position="283"/>
    </location>
</feature>
<dbReference type="PANTHER" id="PTHR23513">
    <property type="entry name" value="INTEGRAL MEMBRANE EFFLUX PROTEIN-RELATED"/>
    <property type="match status" value="1"/>
</dbReference>
<dbReference type="EMBL" id="JAVREL010000024">
    <property type="protein sequence ID" value="MDT0346842.1"/>
    <property type="molecule type" value="Genomic_DNA"/>
</dbReference>
<reference evidence="9" key="1">
    <citation type="submission" date="2023-07" db="EMBL/GenBank/DDBJ databases">
        <title>30 novel species of actinomycetes from the DSMZ collection.</title>
        <authorList>
            <person name="Nouioui I."/>
        </authorList>
    </citation>
    <scope>NUCLEOTIDE SEQUENCE [LARGE SCALE GENOMIC DNA]</scope>
    <source>
        <strain evidence="9">DSM 44938</strain>
    </source>
</reference>
<evidence type="ECO:0000256" key="3">
    <source>
        <dbReference type="ARBA" id="ARBA00022692"/>
    </source>
</evidence>
<keyword evidence="3 6" id="KW-0812">Transmembrane</keyword>
<dbReference type="RefSeq" id="WP_311707966.1">
    <property type="nucleotide sequence ID" value="NZ_JAVREL010000024.1"/>
</dbReference>
<dbReference type="SUPFAM" id="SSF103473">
    <property type="entry name" value="MFS general substrate transporter"/>
    <property type="match status" value="1"/>
</dbReference>
<name>A0ABU2MZP8_9ACTN</name>
<feature type="transmembrane region" description="Helical" evidence="6">
    <location>
        <begin position="160"/>
        <end position="187"/>
    </location>
</feature>
<dbReference type="InterPro" id="IPR020846">
    <property type="entry name" value="MFS_dom"/>
</dbReference>
<evidence type="ECO:0000256" key="2">
    <source>
        <dbReference type="ARBA" id="ARBA00022475"/>
    </source>
</evidence>
<feature type="transmembrane region" description="Helical" evidence="6">
    <location>
        <begin position="390"/>
        <end position="406"/>
    </location>
</feature>
<feature type="transmembrane region" description="Helical" evidence="6">
    <location>
        <begin position="358"/>
        <end position="378"/>
    </location>
</feature>
<dbReference type="CDD" id="cd06173">
    <property type="entry name" value="MFS_MefA_like"/>
    <property type="match status" value="1"/>
</dbReference>
<gene>
    <name evidence="8" type="ORF">RM590_30295</name>
</gene>
<accession>A0ABU2MZP8</accession>
<dbReference type="Proteomes" id="UP001183246">
    <property type="component" value="Unassembled WGS sequence"/>
</dbReference>
<dbReference type="PROSITE" id="PS50850">
    <property type="entry name" value="MFS"/>
    <property type="match status" value="1"/>
</dbReference>
<dbReference type="InterPro" id="IPR036259">
    <property type="entry name" value="MFS_trans_sf"/>
</dbReference>
<organism evidence="8 9">
    <name type="scientific">Streptomyces litchfieldiae</name>
    <dbReference type="NCBI Taxonomy" id="3075543"/>
    <lineage>
        <taxon>Bacteria</taxon>
        <taxon>Bacillati</taxon>
        <taxon>Actinomycetota</taxon>
        <taxon>Actinomycetes</taxon>
        <taxon>Kitasatosporales</taxon>
        <taxon>Streptomycetaceae</taxon>
        <taxon>Streptomyces</taxon>
    </lineage>
</organism>
<dbReference type="Pfam" id="PF07690">
    <property type="entry name" value="MFS_1"/>
    <property type="match status" value="1"/>
</dbReference>
<keyword evidence="5 6" id="KW-0472">Membrane</keyword>
<evidence type="ECO:0000259" key="7">
    <source>
        <dbReference type="PROSITE" id="PS50850"/>
    </source>
</evidence>
<evidence type="ECO:0000256" key="5">
    <source>
        <dbReference type="ARBA" id="ARBA00023136"/>
    </source>
</evidence>
<feature type="domain" description="Major facilitator superfamily (MFS) profile" evidence="7">
    <location>
        <begin position="1"/>
        <end position="412"/>
    </location>
</feature>
<keyword evidence="4 6" id="KW-1133">Transmembrane helix</keyword>
<keyword evidence="9" id="KW-1185">Reference proteome</keyword>
<proteinExistence type="predicted"/>
<evidence type="ECO:0000313" key="9">
    <source>
        <dbReference type="Proteomes" id="UP001183246"/>
    </source>
</evidence>
<dbReference type="Gene3D" id="1.20.1250.20">
    <property type="entry name" value="MFS general substrate transporter like domains"/>
    <property type="match status" value="1"/>
</dbReference>
<feature type="transmembrane region" description="Helical" evidence="6">
    <location>
        <begin position="295"/>
        <end position="312"/>
    </location>
</feature>
<feature type="transmembrane region" description="Helical" evidence="6">
    <location>
        <begin position="231"/>
        <end position="252"/>
    </location>
</feature>
<protein>
    <submittedName>
        <fullName evidence="8">MFS transporter</fullName>
    </submittedName>
</protein>
<evidence type="ECO:0000313" key="8">
    <source>
        <dbReference type="EMBL" id="MDT0346842.1"/>
    </source>
</evidence>
<feature type="transmembrane region" description="Helical" evidence="6">
    <location>
        <begin position="41"/>
        <end position="63"/>
    </location>
</feature>
<evidence type="ECO:0000256" key="4">
    <source>
        <dbReference type="ARBA" id="ARBA00022989"/>
    </source>
</evidence>
<feature type="transmembrane region" description="Helical" evidence="6">
    <location>
        <begin position="84"/>
        <end position="114"/>
    </location>
</feature>